<keyword evidence="1" id="KW-0472">Membrane</keyword>
<proteinExistence type="predicted"/>
<sequence>MKFGDFMRVFIIIVIFMLLYLSSIISVGLKTLKSNWPQYKCNPVAMPFAGYLGYDVMGNFTDCITDIQRGAMSRFLEPIYNAISWIVGISDYILKTVSQIRTALFSMKEIIFNVFKDIMALFVNILTKFQNLIVKIKDLMMKLGGTMAAIVYIAEGLSMAGSSVWKGPIGGLIRMVCFHPDTPVTLADGSTKKMKNLVIGEKLANNIDVLATMEIKGNSKSPYYKVWSKKLNDWIFVTADHLIQHPETKRFIEVQHYEEAIPTQLYGEKHSCLVTSTNTIPIGEFIFWDWED</sequence>
<keyword evidence="1" id="KW-1133">Transmembrane helix</keyword>
<evidence type="ECO:0000256" key="1">
    <source>
        <dbReference type="SAM" id="Phobius"/>
    </source>
</evidence>
<keyword evidence="1" id="KW-0812">Transmembrane</keyword>
<dbReference type="InterPro" id="IPR036844">
    <property type="entry name" value="Hint_dom_sf"/>
</dbReference>
<feature type="transmembrane region" description="Helical" evidence="1">
    <location>
        <begin position="147"/>
        <end position="165"/>
    </location>
</feature>
<dbReference type="InterPro" id="IPR006141">
    <property type="entry name" value="Intein_N"/>
</dbReference>
<dbReference type="EMBL" id="MN740232">
    <property type="protein sequence ID" value="QHT94956.1"/>
    <property type="molecule type" value="Genomic_DNA"/>
</dbReference>
<dbReference type="SUPFAM" id="SSF51294">
    <property type="entry name" value="Hedgehog/intein (Hint) domain"/>
    <property type="match status" value="1"/>
</dbReference>
<accession>A0A6C0IRB2</accession>
<dbReference type="GO" id="GO:0016539">
    <property type="term" value="P:intein-mediated protein splicing"/>
    <property type="evidence" value="ECO:0007669"/>
    <property type="project" value="InterPro"/>
</dbReference>
<protein>
    <recommendedName>
        <fullName evidence="3">Hedgehog/Intein (Hint) domain-containing protein</fullName>
    </recommendedName>
</protein>
<feature type="transmembrane region" description="Helical" evidence="1">
    <location>
        <begin position="6"/>
        <end position="29"/>
    </location>
</feature>
<dbReference type="CDD" id="cd00081">
    <property type="entry name" value="Hint"/>
    <property type="match status" value="1"/>
</dbReference>
<reference evidence="2" key="1">
    <citation type="journal article" date="2020" name="Nature">
        <title>Giant virus diversity and host interactions through global metagenomics.</title>
        <authorList>
            <person name="Schulz F."/>
            <person name="Roux S."/>
            <person name="Paez-Espino D."/>
            <person name="Jungbluth S."/>
            <person name="Walsh D.A."/>
            <person name="Denef V.J."/>
            <person name="McMahon K.D."/>
            <person name="Konstantinidis K.T."/>
            <person name="Eloe-Fadrosh E.A."/>
            <person name="Kyrpides N.C."/>
            <person name="Woyke T."/>
        </authorList>
    </citation>
    <scope>NUCLEOTIDE SEQUENCE</scope>
    <source>
        <strain evidence="2">GVMAG-M-3300024261-37</strain>
    </source>
</reference>
<evidence type="ECO:0000313" key="2">
    <source>
        <dbReference type="EMBL" id="QHT94956.1"/>
    </source>
</evidence>
<evidence type="ECO:0008006" key="3">
    <source>
        <dbReference type="Google" id="ProtNLM"/>
    </source>
</evidence>
<organism evidence="2">
    <name type="scientific">viral metagenome</name>
    <dbReference type="NCBI Taxonomy" id="1070528"/>
    <lineage>
        <taxon>unclassified sequences</taxon>
        <taxon>metagenomes</taxon>
        <taxon>organismal metagenomes</taxon>
    </lineage>
</organism>
<dbReference type="Gene3D" id="2.170.16.10">
    <property type="entry name" value="Hedgehog/Intein (Hint) domain"/>
    <property type="match status" value="1"/>
</dbReference>
<name>A0A6C0IRB2_9ZZZZ</name>
<dbReference type="AlphaFoldDB" id="A0A6C0IRB2"/>
<dbReference type="PROSITE" id="PS50817">
    <property type="entry name" value="INTEIN_N_TER"/>
    <property type="match status" value="1"/>
</dbReference>